<name>A0A1W6LGK6_9BURK</name>
<protein>
    <submittedName>
        <fullName evidence="1">Uncharacterized protein</fullName>
    </submittedName>
</protein>
<dbReference type="Pfam" id="PF01963">
    <property type="entry name" value="TraB_PrgY_gumN"/>
    <property type="match status" value="1"/>
</dbReference>
<dbReference type="PANTHER" id="PTHR40590">
    <property type="entry name" value="CYTOPLASMIC PROTEIN-RELATED"/>
    <property type="match status" value="1"/>
</dbReference>
<evidence type="ECO:0000313" key="2">
    <source>
        <dbReference type="Proteomes" id="UP000193427"/>
    </source>
</evidence>
<dbReference type="OrthoDB" id="9025834at2"/>
<dbReference type="KEGG" id="rgu:A4W93_27905"/>
<proteinExistence type="predicted"/>
<gene>
    <name evidence="1" type="ORF">A4W93_27905</name>
</gene>
<accession>A0A1W6LGK6</accession>
<reference evidence="1 2" key="1">
    <citation type="submission" date="2016-04" db="EMBL/GenBank/DDBJ databases">
        <title>Complete genome sequence of natural rubber-degrading, novel Gram-negative bacterium, Rhizobacter gummiphilus strain NS21.</title>
        <authorList>
            <person name="Tabata M."/>
            <person name="Kasai D."/>
            <person name="Fukuda M."/>
        </authorList>
    </citation>
    <scope>NUCLEOTIDE SEQUENCE [LARGE SCALE GENOMIC DNA]</scope>
    <source>
        <strain evidence="1 2">NS21</strain>
    </source>
</reference>
<organism evidence="1 2">
    <name type="scientific">Piscinibacter gummiphilus</name>
    <dbReference type="NCBI Taxonomy" id="946333"/>
    <lineage>
        <taxon>Bacteria</taxon>
        <taxon>Pseudomonadati</taxon>
        <taxon>Pseudomonadota</taxon>
        <taxon>Betaproteobacteria</taxon>
        <taxon>Burkholderiales</taxon>
        <taxon>Sphaerotilaceae</taxon>
        <taxon>Piscinibacter</taxon>
    </lineage>
</organism>
<dbReference type="PANTHER" id="PTHR40590:SF1">
    <property type="entry name" value="CYTOPLASMIC PROTEIN"/>
    <property type="match status" value="1"/>
</dbReference>
<dbReference type="Proteomes" id="UP000193427">
    <property type="component" value="Chromosome"/>
</dbReference>
<dbReference type="AlphaFoldDB" id="A0A1W6LGK6"/>
<sequence length="319" mass="35311">MKLLHRLVPWLLALLFAFTGPARAQYTLCPPAAKPPTEEQQATGLREARDRGMLWRATKDGRTSWLYGTIHVGRLAWAFPGPTVRDALGRSDTLALELDPQDPAVMVKMQRYMARDPKLTLTPALDRRLRAQLQKACMPPALADQMAPEMLGATLTVTAVRREGFDALYGIDFSLGQAARALGKPVQSLETVETQLGELISDNEDDLRANMAQMLDDLEQGNVIPQMLRLARAWEAGRDEELANYTEWCRCVETPREKARLRRLIEGRNAGLADGIDRLHAGGQSVFAAVGGLHLVGPEGLPALMARRGYTVTREPLPR</sequence>
<evidence type="ECO:0000313" key="1">
    <source>
        <dbReference type="EMBL" id="ARN23414.1"/>
    </source>
</evidence>
<dbReference type="CDD" id="cd14789">
    <property type="entry name" value="Tiki"/>
    <property type="match status" value="1"/>
</dbReference>
<dbReference type="InterPro" id="IPR047111">
    <property type="entry name" value="YbaP-like"/>
</dbReference>
<dbReference type="RefSeq" id="WP_085753737.1">
    <property type="nucleotide sequence ID" value="NZ_BSPR01000017.1"/>
</dbReference>
<dbReference type="InterPro" id="IPR002816">
    <property type="entry name" value="TraB/PrgY/GumN_fam"/>
</dbReference>
<dbReference type="EMBL" id="CP015118">
    <property type="protein sequence ID" value="ARN23414.1"/>
    <property type="molecule type" value="Genomic_DNA"/>
</dbReference>
<keyword evidence="2" id="KW-1185">Reference proteome</keyword>
<dbReference type="STRING" id="946333.A4W93_27905"/>